<evidence type="ECO:0000313" key="2">
    <source>
        <dbReference type="EMBL" id="CAF2264084.1"/>
    </source>
</evidence>
<feature type="compositionally biased region" description="Basic residues" evidence="1">
    <location>
        <begin position="472"/>
        <end position="482"/>
    </location>
</feature>
<name>A0A817ATB5_9BILA</name>
<sequence length="501" mass="57283">MVQVIVNWRELNNLSATEEVDCPMARCPKDDKCLTPYPGKSIEKEATQKRARELSVKEDPNERSPRPKRPNMTLETTGRRDSPTSESVKEMIASLGDSFFRKMEEMAKSQKVLEQRMNSALEPDWGPEEEEEEEEWEEPYESEEEVYPTLSEDQVEPEDPIFDEGMWKTKDFEYEYEEVDKVRAKVTLAKAWNSVRSVFHSLDKSTKSTFTRKDPSLDPSTPQLEISPKTIDLLSEGLEITRKSHLIKSAPESKFIHFKPPFNSDPLILLSSKHPELKGFLQAASLPTDVSELIPFVITKKSSPLSAQEISLELVLRKILKDQLIIIELVRLNAHMCNNLIMKDETRVIVDNTNKVMEYLAENGIYRTASLVGMLRFKLRKLLMRDCTDGLRHSLQESSLIAKGLYPKKSLGQLQANIGVSDFHLGSTQKFRGSSSRGQKFRPRGKFRPQNKSFSHPQEKKGDKSYSQQRGNRARGSRRSFGNRRGGASRRATPKETKSEK</sequence>
<evidence type="ECO:0000256" key="1">
    <source>
        <dbReference type="SAM" id="MobiDB-lite"/>
    </source>
</evidence>
<feature type="compositionally biased region" description="Basic residues" evidence="1">
    <location>
        <begin position="439"/>
        <end position="449"/>
    </location>
</feature>
<feature type="region of interest" description="Disordered" evidence="1">
    <location>
        <begin position="120"/>
        <end position="141"/>
    </location>
</feature>
<feature type="compositionally biased region" description="Basic and acidic residues" evidence="1">
    <location>
        <begin position="41"/>
        <end position="65"/>
    </location>
</feature>
<evidence type="ECO:0000313" key="3">
    <source>
        <dbReference type="Proteomes" id="UP000663887"/>
    </source>
</evidence>
<protein>
    <submittedName>
        <fullName evidence="2">Uncharacterized protein</fullName>
    </submittedName>
</protein>
<feature type="compositionally biased region" description="Polar residues" evidence="1">
    <location>
        <begin position="429"/>
        <end position="438"/>
    </location>
</feature>
<dbReference type="AlphaFoldDB" id="A0A817ATB5"/>
<feature type="compositionally biased region" description="Acidic residues" evidence="1">
    <location>
        <begin position="125"/>
        <end position="141"/>
    </location>
</feature>
<feature type="region of interest" description="Disordered" evidence="1">
    <location>
        <begin position="28"/>
        <end position="87"/>
    </location>
</feature>
<gene>
    <name evidence="2" type="ORF">XDN619_LOCUS36430</name>
</gene>
<proteinExistence type="predicted"/>
<dbReference type="EMBL" id="CAJNRG010018865">
    <property type="protein sequence ID" value="CAF2264084.1"/>
    <property type="molecule type" value="Genomic_DNA"/>
</dbReference>
<feature type="region of interest" description="Disordered" evidence="1">
    <location>
        <begin position="429"/>
        <end position="501"/>
    </location>
</feature>
<accession>A0A817ATB5</accession>
<organism evidence="2 3">
    <name type="scientific">Rotaria magnacalcarata</name>
    <dbReference type="NCBI Taxonomy" id="392030"/>
    <lineage>
        <taxon>Eukaryota</taxon>
        <taxon>Metazoa</taxon>
        <taxon>Spiralia</taxon>
        <taxon>Gnathifera</taxon>
        <taxon>Rotifera</taxon>
        <taxon>Eurotatoria</taxon>
        <taxon>Bdelloidea</taxon>
        <taxon>Philodinida</taxon>
        <taxon>Philodinidae</taxon>
        <taxon>Rotaria</taxon>
    </lineage>
</organism>
<reference evidence="2" key="1">
    <citation type="submission" date="2021-02" db="EMBL/GenBank/DDBJ databases">
        <authorList>
            <person name="Nowell W R."/>
        </authorList>
    </citation>
    <scope>NUCLEOTIDE SEQUENCE</scope>
</reference>
<dbReference type="Proteomes" id="UP000663887">
    <property type="component" value="Unassembled WGS sequence"/>
</dbReference>
<comment type="caution">
    <text evidence="2">The sequence shown here is derived from an EMBL/GenBank/DDBJ whole genome shotgun (WGS) entry which is preliminary data.</text>
</comment>
<feature type="compositionally biased region" description="Basic and acidic residues" evidence="1">
    <location>
        <begin position="77"/>
        <end position="87"/>
    </location>
</feature>